<dbReference type="AlphaFoldDB" id="A0A317Q4A8"/>
<comment type="caution">
    <text evidence="2">The sequence shown here is derived from an EMBL/GenBank/DDBJ whole genome shotgun (WGS) entry which is preliminary data.</text>
</comment>
<dbReference type="EMBL" id="QGTT01000013">
    <property type="protein sequence ID" value="PWW10595.1"/>
    <property type="molecule type" value="Genomic_DNA"/>
</dbReference>
<dbReference type="PANTHER" id="PTHR35894:SF1">
    <property type="entry name" value="PHOSPHORIBULOKINASE _ URIDINE KINASE FAMILY"/>
    <property type="match status" value="1"/>
</dbReference>
<reference evidence="2 3" key="1">
    <citation type="submission" date="2018-05" db="EMBL/GenBank/DDBJ databases">
        <title>Freshwater and sediment microbial communities from various areas in North America, analyzing microbe dynamics in response to fracking.</title>
        <authorList>
            <person name="Lamendella R."/>
        </authorList>
    </citation>
    <scope>NUCLEOTIDE SEQUENCE [LARGE SCALE GENOMIC DNA]</scope>
    <source>
        <strain evidence="2 3">125B1</strain>
    </source>
</reference>
<name>A0A317Q4A8_9GAMM</name>
<dbReference type="OrthoDB" id="9780149at2"/>
<dbReference type="Pfam" id="PF13401">
    <property type="entry name" value="AAA_22"/>
    <property type="match status" value="1"/>
</dbReference>
<sequence length="498" mass="54717">MYLNYFGLHTEPFSIAPDPQFLYLSERHQEALAHLSYGLSGSGGFILLTGEVGTGKTTVSRALLEQLPEHTQTAFILNPMLNSHELLATLCDEFGLQSAAQPKSRKDSASGPLTDKQLTDLLSKFLLSAHQAGQQCVVLIDEAQHLQPQVLEQLRLLTNLETNQQKLLRVILIGQPELQDLLRRRELRQLAQRITARYHLLPLQLADTERYINYRLQVAGAQRGLFERAAIQRVHQASEGIPRRLNLLCDRALLAAYNDQTQTVTVKHIKQAVLELDGAPAATTNSRKWWILPAAAILGGVSAWLALYLMNQVSTDGLAATPMESTMEVSAPSVSTPADSAAVPAIVALTQVWQLPAPPTEAAVCNWVEQFQLMCVTGTARMDQLKQLSWPLLLQLDAGQHQFVGSMATQAEAGWNGRFIAFIPQPPGYADEDSSLYQQWLAQQLKESGSAGEQPLVHQLRQVQMAAGLPVTGALDGITLAWLAANSRLGGPRLQEEQ</sequence>
<dbReference type="InterPro" id="IPR027417">
    <property type="entry name" value="P-loop_NTPase"/>
</dbReference>
<keyword evidence="3" id="KW-1185">Reference proteome</keyword>
<evidence type="ECO:0000259" key="1">
    <source>
        <dbReference type="SMART" id="SM00382"/>
    </source>
</evidence>
<dbReference type="PANTHER" id="PTHR35894">
    <property type="entry name" value="GENERAL SECRETION PATHWAY PROTEIN A-RELATED"/>
    <property type="match status" value="1"/>
</dbReference>
<dbReference type="GO" id="GO:0016887">
    <property type="term" value="F:ATP hydrolysis activity"/>
    <property type="evidence" value="ECO:0007669"/>
    <property type="project" value="InterPro"/>
</dbReference>
<dbReference type="Proteomes" id="UP000246964">
    <property type="component" value="Unassembled WGS sequence"/>
</dbReference>
<dbReference type="InterPro" id="IPR052026">
    <property type="entry name" value="ExeA_AAA_ATPase_DNA-bind"/>
</dbReference>
<organism evidence="2 3">
    <name type="scientific">Pseudidiomarina maritima</name>
    <dbReference type="NCBI Taxonomy" id="519453"/>
    <lineage>
        <taxon>Bacteria</taxon>
        <taxon>Pseudomonadati</taxon>
        <taxon>Pseudomonadota</taxon>
        <taxon>Gammaproteobacteria</taxon>
        <taxon>Alteromonadales</taxon>
        <taxon>Idiomarinaceae</taxon>
        <taxon>Pseudidiomarina</taxon>
    </lineage>
</organism>
<dbReference type="CDD" id="cd00009">
    <property type="entry name" value="AAA"/>
    <property type="match status" value="1"/>
</dbReference>
<proteinExistence type="predicted"/>
<dbReference type="SMART" id="SM00382">
    <property type="entry name" value="AAA"/>
    <property type="match status" value="1"/>
</dbReference>
<dbReference type="InterPro" id="IPR003593">
    <property type="entry name" value="AAA+_ATPase"/>
</dbReference>
<feature type="domain" description="AAA+ ATPase" evidence="1">
    <location>
        <begin position="42"/>
        <end position="195"/>
    </location>
</feature>
<dbReference type="SUPFAM" id="SSF47090">
    <property type="entry name" value="PGBD-like"/>
    <property type="match status" value="1"/>
</dbReference>
<evidence type="ECO:0000313" key="2">
    <source>
        <dbReference type="EMBL" id="PWW10595.1"/>
    </source>
</evidence>
<accession>A0A317Q4A8</accession>
<dbReference type="Gene3D" id="3.90.70.10">
    <property type="entry name" value="Cysteine proteinases"/>
    <property type="match status" value="1"/>
</dbReference>
<gene>
    <name evidence="2" type="ORF">DET45_11327</name>
</gene>
<dbReference type="InterPro" id="IPR036365">
    <property type="entry name" value="PGBD-like_sf"/>
</dbReference>
<protein>
    <submittedName>
        <fullName evidence="2">Type II secretion system protein A</fullName>
    </submittedName>
</protein>
<dbReference type="SUPFAM" id="SSF52540">
    <property type="entry name" value="P-loop containing nucleoside triphosphate hydrolases"/>
    <property type="match status" value="1"/>
</dbReference>
<dbReference type="InterPro" id="IPR049945">
    <property type="entry name" value="AAA_22"/>
</dbReference>
<dbReference type="Gene3D" id="3.40.50.300">
    <property type="entry name" value="P-loop containing nucleotide triphosphate hydrolases"/>
    <property type="match status" value="1"/>
</dbReference>
<dbReference type="RefSeq" id="WP_110076387.1">
    <property type="nucleotide sequence ID" value="NZ_QGTT01000013.1"/>
</dbReference>
<evidence type="ECO:0000313" key="3">
    <source>
        <dbReference type="Proteomes" id="UP000246964"/>
    </source>
</evidence>